<keyword evidence="5" id="KW-1185">Reference proteome</keyword>
<evidence type="ECO:0000256" key="2">
    <source>
        <dbReference type="SAM" id="MobiDB-lite"/>
    </source>
</evidence>
<keyword evidence="3" id="KW-0812">Transmembrane</keyword>
<dbReference type="PANTHER" id="PTHR40278">
    <property type="entry name" value="DNA UTILIZATION PROTEIN HOFN"/>
    <property type="match status" value="1"/>
</dbReference>
<feature type="coiled-coil region" evidence="1">
    <location>
        <begin position="238"/>
        <end position="268"/>
    </location>
</feature>
<keyword evidence="3" id="KW-1133">Transmembrane helix</keyword>
<dbReference type="InterPro" id="IPR007813">
    <property type="entry name" value="PilN"/>
</dbReference>
<proteinExistence type="predicted"/>
<dbReference type="Gene3D" id="3.30.420.380">
    <property type="match status" value="1"/>
</dbReference>
<dbReference type="EMBL" id="CP113517">
    <property type="protein sequence ID" value="WAR43111.1"/>
    <property type="molecule type" value="Genomic_DNA"/>
</dbReference>
<feature type="region of interest" description="Disordered" evidence="2">
    <location>
        <begin position="361"/>
        <end position="399"/>
    </location>
</feature>
<sequence>MNLDTTIDIDLKGFFQWWGKELAFLAPKALRRQLRDRHGNVIFTPNGQGFDVVFYDDDGNTVTQRRIEPADIGHYQQLKNQYPAIEKAELVLRLPADHGLHKSVFLPAAAQENLQQVLGFELDRYTPFKMDHVYFSAILIGNTGYGQLQVLLIIAPKKRLDEPLALLETWGVRPRRVDYLPTTTDFPQYHNAYNLLPERYRQTGGTLRQSAHWLMSVLLLSLLFGVLVLPVWMEGQAVESLKTRIRQLEKQNQVVDAQQTEIDALRTETQRLIDTKRQAPALLPVLNELSNLLNDDTWLTHMQFSGQHMQIQGQSPAASALIAALETSEFFSNVSFVSPLTQDKVTGRERFQIGMDITMPASTDAVDGESASDRSANATSNGEDMPAGEAALEEEAAGE</sequence>
<accession>A0ABY7GF89</accession>
<dbReference type="SUPFAM" id="SSF53067">
    <property type="entry name" value="Actin-like ATPase domain"/>
    <property type="match status" value="1"/>
</dbReference>
<reference evidence="4" key="1">
    <citation type="submission" date="2022-11" db="EMBL/GenBank/DDBJ databases">
        <title>Methylomonas rapida sp. nov., Carotenoid-Producing Obligate Methanotrophs with High Growth Characteristics and Biotechnological Potential.</title>
        <authorList>
            <person name="Tikhonova E.N."/>
            <person name="Suleimanov R.Z."/>
            <person name="Miroshnikov K."/>
            <person name="Oshkin I.Y."/>
            <person name="Belova S.E."/>
            <person name="Danilova O.V."/>
            <person name="Ashikhmin A."/>
            <person name="Konopkin A."/>
            <person name="But S.Y."/>
            <person name="Khmelenina V.N."/>
            <person name="Kuznetsov N."/>
            <person name="Pimenov N.V."/>
            <person name="Dedysh S.N."/>
        </authorList>
    </citation>
    <scope>NUCLEOTIDE SEQUENCE</scope>
    <source>
        <strain evidence="4">MP1</strain>
    </source>
</reference>
<dbReference type="InterPro" id="IPR052534">
    <property type="entry name" value="Extracell_DNA_Util/SecSys_Comp"/>
</dbReference>
<keyword evidence="1" id="KW-0175">Coiled coil</keyword>
<gene>
    <name evidence="4" type="ORF">NM686_011955</name>
</gene>
<dbReference type="PANTHER" id="PTHR40278:SF1">
    <property type="entry name" value="DNA UTILIZATION PROTEIN HOFN"/>
    <property type="match status" value="1"/>
</dbReference>
<dbReference type="Proteomes" id="UP001162780">
    <property type="component" value="Chromosome"/>
</dbReference>
<protein>
    <submittedName>
        <fullName evidence="4">PilN domain-containing protein</fullName>
    </submittedName>
</protein>
<evidence type="ECO:0000313" key="4">
    <source>
        <dbReference type="EMBL" id="WAR43111.1"/>
    </source>
</evidence>
<evidence type="ECO:0000256" key="1">
    <source>
        <dbReference type="SAM" id="Coils"/>
    </source>
</evidence>
<keyword evidence="3" id="KW-0472">Membrane</keyword>
<dbReference type="Pfam" id="PF05137">
    <property type="entry name" value="PilN"/>
    <property type="match status" value="1"/>
</dbReference>
<organism evidence="4 5">
    <name type="scientific">Methylomonas rapida</name>
    <dbReference type="NCBI Taxonomy" id="2963939"/>
    <lineage>
        <taxon>Bacteria</taxon>
        <taxon>Pseudomonadati</taxon>
        <taxon>Pseudomonadota</taxon>
        <taxon>Gammaproteobacteria</taxon>
        <taxon>Methylococcales</taxon>
        <taxon>Methylococcaceae</taxon>
        <taxon>Methylomonas</taxon>
    </lineage>
</organism>
<dbReference type="RefSeq" id="WP_255188088.1">
    <property type="nucleotide sequence ID" value="NZ_CP113517.1"/>
</dbReference>
<feature type="compositionally biased region" description="Polar residues" evidence="2">
    <location>
        <begin position="373"/>
        <end position="382"/>
    </location>
</feature>
<feature type="transmembrane region" description="Helical" evidence="3">
    <location>
        <begin position="211"/>
        <end position="233"/>
    </location>
</feature>
<evidence type="ECO:0000313" key="5">
    <source>
        <dbReference type="Proteomes" id="UP001162780"/>
    </source>
</evidence>
<name>A0ABY7GF89_9GAMM</name>
<dbReference type="InterPro" id="IPR043129">
    <property type="entry name" value="ATPase_NBD"/>
</dbReference>
<evidence type="ECO:0000256" key="3">
    <source>
        <dbReference type="SAM" id="Phobius"/>
    </source>
</evidence>